<name>A0A388LNV9_CHABU</name>
<proteinExistence type="predicted"/>
<evidence type="ECO:0000313" key="3">
    <source>
        <dbReference type="Proteomes" id="UP000265515"/>
    </source>
</evidence>
<organism evidence="2 3">
    <name type="scientific">Chara braunii</name>
    <name type="common">Braun's stonewort</name>
    <dbReference type="NCBI Taxonomy" id="69332"/>
    <lineage>
        <taxon>Eukaryota</taxon>
        <taxon>Viridiplantae</taxon>
        <taxon>Streptophyta</taxon>
        <taxon>Charophyceae</taxon>
        <taxon>Charales</taxon>
        <taxon>Characeae</taxon>
        <taxon>Chara</taxon>
    </lineage>
</organism>
<feature type="compositionally biased region" description="Polar residues" evidence="1">
    <location>
        <begin position="410"/>
        <end position="431"/>
    </location>
</feature>
<protein>
    <submittedName>
        <fullName evidence="2">Uncharacterized protein</fullName>
    </submittedName>
</protein>
<comment type="caution">
    <text evidence="2">The sequence shown here is derived from an EMBL/GenBank/DDBJ whole genome shotgun (WGS) entry which is preliminary data.</text>
</comment>
<dbReference type="Proteomes" id="UP000265515">
    <property type="component" value="Unassembled WGS sequence"/>
</dbReference>
<dbReference type="AlphaFoldDB" id="A0A388LNV9"/>
<keyword evidence="3" id="KW-1185">Reference proteome</keyword>
<evidence type="ECO:0000256" key="1">
    <source>
        <dbReference type="SAM" id="MobiDB-lite"/>
    </source>
</evidence>
<accession>A0A388LNV9</accession>
<dbReference type="Gramene" id="GBG83949">
    <property type="protein sequence ID" value="GBG83949"/>
    <property type="gene ID" value="CBR_g37821"/>
</dbReference>
<feature type="region of interest" description="Disordered" evidence="1">
    <location>
        <begin position="366"/>
        <end position="431"/>
    </location>
</feature>
<evidence type="ECO:0000313" key="2">
    <source>
        <dbReference type="EMBL" id="GBG83949.1"/>
    </source>
</evidence>
<sequence>MSRSCRVPCVQDQLAVSLLGGRRCKEDVIPQELLSPFTKDIQESYVGETLRTSLVHYRLLPETRSLEDIDSPPKRGKIPEAVVSQIRVAMAHQAEDENNHEMQIRRRIFLLEKAGESTIFSDREDQENWGKIYIPYPLPRHHPIVALHVGVPTLQAATMPGPGKEPARGAAATGSSAANVIHARKGPDLVPTVLAGRIRSKNLQSKLLRKPERYLLLDDKPLQLTLCSCPCHYSFASCPSLCVNPGKNPANCWIRGTHSKGTGDPQSAMLVPGGGGGLGVRNQGPRGSDLLGIQRHHTWNYLGRTSATQIHAHLDHHHHHHHHSLRDAGVPGAEYNIVRLDKRPKLSLAPLDVLAVTKLANTSGTAAAQHHGKVSGMHSTETSEGSKHSKALPSPVFSHVVGEEGKGGRSLTTQEGPTFSPLYSRSESCPV</sequence>
<reference evidence="2 3" key="1">
    <citation type="journal article" date="2018" name="Cell">
        <title>The Chara Genome: Secondary Complexity and Implications for Plant Terrestrialization.</title>
        <authorList>
            <person name="Nishiyama T."/>
            <person name="Sakayama H."/>
            <person name="Vries J.D."/>
            <person name="Buschmann H."/>
            <person name="Saint-Marcoux D."/>
            <person name="Ullrich K.K."/>
            <person name="Haas F.B."/>
            <person name="Vanderstraeten L."/>
            <person name="Becker D."/>
            <person name="Lang D."/>
            <person name="Vosolsobe S."/>
            <person name="Rombauts S."/>
            <person name="Wilhelmsson P.K.I."/>
            <person name="Janitza P."/>
            <person name="Kern R."/>
            <person name="Heyl A."/>
            <person name="Rumpler F."/>
            <person name="Villalobos L.I.A.C."/>
            <person name="Clay J.M."/>
            <person name="Skokan R."/>
            <person name="Toyoda A."/>
            <person name="Suzuki Y."/>
            <person name="Kagoshima H."/>
            <person name="Schijlen E."/>
            <person name="Tajeshwar N."/>
            <person name="Catarino B."/>
            <person name="Hetherington A.J."/>
            <person name="Saltykova A."/>
            <person name="Bonnot C."/>
            <person name="Breuninger H."/>
            <person name="Symeonidi A."/>
            <person name="Radhakrishnan G.V."/>
            <person name="Van Nieuwerburgh F."/>
            <person name="Deforce D."/>
            <person name="Chang C."/>
            <person name="Karol K.G."/>
            <person name="Hedrich R."/>
            <person name="Ulvskov P."/>
            <person name="Glockner G."/>
            <person name="Delwiche C.F."/>
            <person name="Petrasek J."/>
            <person name="Van de Peer Y."/>
            <person name="Friml J."/>
            <person name="Beilby M."/>
            <person name="Dolan L."/>
            <person name="Kohara Y."/>
            <person name="Sugano S."/>
            <person name="Fujiyama A."/>
            <person name="Delaux P.-M."/>
            <person name="Quint M."/>
            <person name="TheiBen G."/>
            <person name="Hagemann M."/>
            <person name="Harholt J."/>
            <person name="Dunand C."/>
            <person name="Zachgo S."/>
            <person name="Langdale J."/>
            <person name="Maumus F."/>
            <person name="Straeten D.V.D."/>
            <person name="Gould S.B."/>
            <person name="Rensing S.A."/>
        </authorList>
    </citation>
    <scope>NUCLEOTIDE SEQUENCE [LARGE SCALE GENOMIC DNA]</scope>
    <source>
        <strain evidence="2 3">S276</strain>
    </source>
</reference>
<dbReference type="EMBL" id="BFEA01000458">
    <property type="protein sequence ID" value="GBG83949.1"/>
    <property type="molecule type" value="Genomic_DNA"/>
</dbReference>
<gene>
    <name evidence="2" type="ORF">CBR_g37821</name>
</gene>